<dbReference type="InterPro" id="IPR010987">
    <property type="entry name" value="Glutathione-S-Trfase_C-like"/>
</dbReference>
<proteinExistence type="predicted"/>
<dbReference type="GO" id="GO:0006414">
    <property type="term" value="P:translational elongation"/>
    <property type="evidence" value="ECO:0007669"/>
    <property type="project" value="TreeGrafter"/>
</dbReference>
<dbReference type="AlphaFoldDB" id="A0A382M100"/>
<dbReference type="Gene3D" id="1.20.1050.10">
    <property type="match status" value="1"/>
</dbReference>
<dbReference type="SUPFAM" id="SSF47616">
    <property type="entry name" value="GST C-terminal domain-like"/>
    <property type="match status" value="1"/>
</dbReference>
<reference evidence="2" key="1">
    <citation type="submission" date="2018-05" db="EMBL/GenBank/DDBJ databases">
        <authorList>
            <person name="Lanie J.A."/>
            <person name="Ng W.-L."/>
            <person name="Kazmierczak K.M."/>
            <person name="Andrzejewski T.M."/>
            <person name="Davidsen T.M."/>
            <person name="Wayne K.J."/>
            <person name="Tettelin H."/>
            <person name="Glass J.I."/>
            <person name="Rusch D."/>
            <person name="Podicherti R."/>
            <person name="Tsui H.-C.T."/>
            <person name="Winkler M.E."/>
        </authorList>
    </citation>
    <scope>NUCLEOTIDE SEQUENCE</scope>
</reference>
<feature type="domain" description="GST C-terminal" evidence="1">
    <location>
        <begin position="139"/>
        <end position="231"/>
    </location>
</feature>
<protein>
    <recommendedName>
        <fullName evidence="1">GST C-terminal domain-containing protein</fullName>
    </recommendedName>
</protein>
<gene>
    <name evidence="2" type="ORF">METZ01_LOCUS293906</name>
</gene>
<accession>A0A382M100</accession>
<feature type="non-terminal residue" evidence="2">
    <location>
        <position position="231"/>
    </location>
</feature>
<dbReference type="PANTHER" id="PTHR43986:SF1">
    <property type="entry name" value="ELONGATION FACTOR 1-GAMMA"/>
    <property type="match status" value="1"/>
</dbReference>
<dbReference type="InterPro" id="IPR050802">
    <property type="entry name" value="EF-GSTs"/>
</dbReference>
<organism evidence="2">
    <name type="scientific">marine metagenome</name>
    <dbReference type="NCBI Taxonomy" id="408172"/>
    <lineage>
        <taxon>unclassified sequences</taxon>
        <taxon>metagenomes</taxon>
        <taxon>ecological metagenomes</taxon>
    </lineage>
</organism>
<dbReference type="PROSITE" id="PS50405">
    <property type="entry name" value="GST_CTER"/>
    <property type="match status" value="1"/>
</dbReference>
<dbReference type="Gene3D" id="3.40.30.10">
    <property type="entry name" value="Glutaredoxin"/>
    <property type="match status" value="1"/>
</dbReference>
<dbReference type="GO" id="GO:0005634">
    <property type="term" value="C:nucleus"/>
    <property type="evidence" value="ECO:0007669"/>
    <property type="project" value="TreeGrafter"/>
</dbReference>
<dbReference type="PANTHER" id="PTHR43986">
    <property type="entry name" value="ELONGATION FACTOR 1-GAMMA"/>
    <property type="match status" value="1"/>
</dbReference>
<dbReference type="InterPro" id="IPR036282">
    <property type="entry name" value="Glutathione-S-Trfase_C_sf"/>
</dbReference>
<sequence>MRHDIVSKNKRGLSMVGIRIFSYLPNPRIYKSTIAGRLCGVKVELIGAKPRELRDWLWDFQARPLNDGDKQDESLVRRGRTGFTGTVLYKTDAFLQAHPFGTVPAAFSPDGNVGIFESNSIMRAVARLGEDETGLYGDDPYSTSRVDSFLDASLVFARDSQIYMLALANQTLTKEIYKRVSSAFDGYLTGINRALSGGNTFILGEKLTLADICFCCEYALFMREGKRTKIL</sequence>
<dbReference type="GO" id="GO:0005737">
    <property type="term" value="C:cytoplasm"/>
    <property type="evidence" value="ECO:0007669"/>
    <property type="project" value="TreeGrafter"/>
</dbReference>
<dbReference type="EMBL" id="UINC01089723">
    <property type="protein sequence ID" value="SVC41052.1"/>
    <property type="molecule type" value="Genomic_DNA"/>
</dbReference>
<evidence type="ECO:0000313" key="2">
    <source>
        <dbReference type="EMBL" id="SVC41052.1"/>
    </source>
</evidence>
<evidence type="ECO:0000259" key="1">
    <source>
        <dbReference type="PROSITE" id="PS50405"/>
    </source>
</evidence>
<name>A0A382M100_9ZZZZ</name>